<dbReference type="Proteomes" id="UP000324222">
    <property type="component" value="Unassembled WGS sequence"/>
</dbReference>
<reference evidence="1 2" key="1">
    <citation type="submission" date="2019-05" db="EMBL/GenBank/DDBJ databases">
        <title>Another draft genome of Portunus trituberculatus and its Hox gene families provides insights of decapod evolution.</title>
        <authorList>
            <person name="Jeong J.-H."/>
            <person name="Song I."/>
            <person name="Kim S."/>
            <person name="Choi T."/>
            <person name="Kim D."/>
            <person name="Ryu S."/>
            <person name="Kim W."/>
        </authorList>
    </citation>
    <scope>NUCLEOTIDE SEQUENCE [LARGE SCALE GENOMIC DNA]</scope>
    <source>
        <tissue evidence="1">Muscle</tissue>
    </source>
</reference>
<dbReference type="AlphaFoldDB" id="A0A5B7ELD0"/>
<keyword evidence="2" id="KW-1185">Reference proteome</keyword>
<comment type="caution">
    <text evidence="1">The sequence shown here is derived from an EMBL/GenBank/DDBJ whole genome shotgun (WGS) entry which is preliminary data.</text>
</comment>
<sequence length="75" mass="8387">MKNEKVVMSSEQRGICYLKVNDNTSESSRSLMSLSVNVVCHDKCASLICVQGASWNRVHTKHCLRSHKTCTFVVA</sequence>
<protein>
    <submittedName>
        <fullName evidence="1">Uncharacterized protein</fullName>
    </submittedName>
</protein>
<evidence type="ECO:0000313" key="1">
    <source>
        <dbReference type="EMBL" id="MPC34235.1"/>
    </source>
</evidence>
<name>A0A5B7ELD0_PORTR</name>
<proteinExistence type="predicted"/>
<evidence type="ECO:0000313" key="2">
    <source>
        <dbReference type="Proteomes" id="UP000324222"/>
    </source>
</evidence>
<accession>A0A5B7ELD0</accession>
<dbReference type="EMBL" id="VSRR010003011">
    <property type="protein sequence ID" value="MPC34235.1"/>
    <property type="molecule type" value="Genomic_DNA"/>
</dbReference>
<gene>
    <name evidence="1" type="ORF">E2C01_027618</name>
</gene>
<organism evidence="1 2">
    <name type="scientific">Portunus trituberculatus</name>
    <name type="common">Swimming crab</name>
    <name type="synonym">Neptunus trituberculatus</name>
    <dbReference type="NCBI Taxonomy" id="210409"/>
    <lineage>
        <taxon>Eukaryota</taxon>
        <taxon>Metazoa</taxon>
        <taxon>Ecdysozoa</taxon>
        <taxon>Arthropoda</taxon>
        <taxon>Crustacea</taxon>
        <taxon>Multicrustacea</taxon>
        <taxon>Malacostraca</taxon>
        <taxon>Eumalacostraca</taxon>
        <taxon>Eucarida</taxon>
        <taxon>Decapoda</taxon>
        <taxon>Pleocyemata</taxon>
        <taxon>Brachyura</taxon>
        <taxon>Eubrachyura</taxon>
        <taxon>Portunoidea</taxon>
        <taxon>Portunidae</taxon>
        <taxon>Portuninae</taxon>
        <taxon>Portunus</taxon>
    </lineage>
</organism>